<dbReference type="RefSeq" id="WP_377824216.1">
    <property type="nucleotide sequence ID" value="NZ_JBHSWJ010000002.1"/>
</dbReference>
<gene>
    <name evidence="6" type="ORF">ACFQBT_16080</name>
</gene>
<feature type="domain" description="HTH lysR-type" evidence="5">
    <location>
        <begin position="1"/>
        <end position="59"/>
    </location>
</feature>
<protein>
    <submittedName>
        <fullName evidence="6">LysR family transcriptional regulator</fullName>
    </submittedName>
</protein>
<dbReference type="Pfam" id="PF03466">
    <property type="entry name" value="LysR_substrate"/>
    <property type="match status" value="1"/>
</dbReference>
<evidence type="ECO:0000256" key="4">
    <source>
        <dbReference type="ARBA" id="ARBA00023163"/>
    </source>
</evidence>
<dbReference type="Pfam" id="PF00126">
    <property type="entry name" value="HTH_1"/>
    <property type="match status" value="1"/>
</dbReference>
<name>A0ABW2AVU7_9MICO</name>
<evidence type="ECO:0000313" key="6">
    <source>
        <dbReference type="EMBL" id="MFC6715247.1"/>
    </source>
</evidence>
<accession>A0ABW2AVU7</accession>
<comment type="caution">
    <text evidence="6">The sequence shown here is derived from an EMBL/GenBank/DDBJ whole genome shotgun (WGS) entry which is preliminary data.</text>
</comment>
<proteinExistence type="inferred from homology"/>
<dbReference type="InterPro" id="IPR005119">
    <property type="entry name" value="LysR_subst-bd"/>
</dbReference>
<dbReference type="SUPFAM" id="SSF53850">
    <property type="entry name" value="Periplasmic binding protein-like II"/>
    <property type="match status" value="1"/>
</dbReference>
<dbReference type="PANTHER" id="PTHR30346:SF29">
    <property type="entry name" value="LYSR SUBSTRATE-BINDING"/>
    <property type="match status" value="1"/>
</dbReference>
<dbReference type="EMBL" id="JBHSWJ010000002">
    <property type="protein sequence ID" value="MFC6715247.1"/>
    <property type="molecule type" value="Genomic_DNA"/>
</dbReference>
<evidence type="ECO:0000256" key="1">
    <source>
        <dbReference type="ARBA" id="ARBA00009437"/>
    </source>
</evidence>
<dbReference type="PANTHER" id="PTHR30346">
    <property type="entry name" value="TRANSCRIPTIONAL DUAL REGULATOR HCAR-RELATED"/>
    <property type="match status" value="1"/>
</dbReference>
<evidence type="ECO:0000259" key="5">
    <source>
        <dbReference type="PROSITE" id="PS50931"/>
    </source>
</evidence>
<comment type="similarity">
    <text evidence="1">Belongs to the LysR transcriptional regulatory family.</text>
</comment>
<dbReference type="InterPro" id="IPR036390">
    <property type="entry name" value="WH_DNA-bd_sf"/>
</dbReference>
<evidence type="ECO:0000256" key="2">
    <source>
        <dbReference type="ARBA" id="ARBA00023015"/>
    </source>
</evidence>
<keyword evidence="2" id="KW-0805">Transcription regulation</keyword>
<dbReference type="Gene3D" id="3.40.190.10">
    <property type="entry name" value="Periplasmic binding protein-like II"/>
    <property type="match status" value="2"/>
</dbReference>
<dbReference type="Proteomes" id="UP001596356">
    <property type="component" value="Unassembled WGS sequence"/>
</dbReference>
<dbReference type="InterPro" id="IPR036388">
    <property type="entry name" value="WH-like_DNA-bd_sf"/>
</dbReference>
<keyword evidence="7" id="KW-1185">Reference proteome</keyword>
<reference evidence="7" key="1">
    <citation type="journal article" date="2019" name="Int. J. Syst. Evol. Microbiol.">
        <title>The Global Catalogue of Microorganisms (GCM) 10K type strain sequencing project: providing services to taxonomists for standard genome sequencing and annotation.</title>
        <authorList>
            <consortium name="The Broad Institute Genomics Platform"/>
            <consortium name="The Broad Institute Genome Sequencing Center for Infectious Disease"/>
            <person name="Wu L."/>
            <person name="Ma J."/>
        </authorList>
    </citation>
    <scope>NUCLEOTIDE SEQUENCE [LARGE SCALE GENOMIC DNA]</scope>
    <source>
        <strain evidence="7">NBRC 106593</strain>
    </source>
</reference>
<evidence type="ECO:0000313" key="7">
    <source>
        <dbReference type="Proteomes" id="UP001596356"/>
    </source>
</evidence>
<dbReference type="SUPFAM" id="SSF46785">
    <property type="entry name" value="Winged helix' DNA-binding domain"/>
    <property type="match status" value="1"/>
</dbReference>
<keyword evidence="3" id="KW-0238">DNA-binding</keyword>
<dbReference type="InterPro" id="IPR000847">
    <property type="entry name" value="LysR_HTH_N"/>
</dbReference>
<dbReference type="PROSITE" id="PS50931">
    <property type="entry name" value="HTH_LYSR"/>
    <property type="match status" value="1"/>
</dbReference>
<dbReference type="Gene3D" id="1.10.10.10">
    <property type="entry name" value="Winged helix-like DNA-binding domain superfamily/Winged helix DNA-binding domain"/>
    <property type="match status" value="1"/>
</dbReference>
<organism evidence="6 7">
    <name type="scientific">Branchiibius cervicis</name>
    <dbReference type="NCBI Taxonomy" id="908252"/>
    <lineage>
        <taxon>Bacteria</taxon>
        <taxon>Bacillati</taxon>
        <taxon>Actinomycetota</taxon>
        <taxon>Actinomycetes</taxon>
        <taxon>Micrococcales</taxon>
        <taxon>Dermacoccaceae</taxon>
        <taxon>Branchiibius</taxon>
    </lineage>
</organism>
<sequence>MLTAPDLELLHAIAASGSLAAVAQAEGISPAAVTQRVARLESRVGAPLVVRGPRGASLTELGGLIAEQGAQVATLVGRAQARAETYLGQRSQRLRVGALASTVRPLVADALANVRLRHPSVEPSVVEIGSEAGLVGVRQDEFDVAVVAEYAEPLFADVVQLHRLIRDPLMVAVPDDHQLAGSSGPATLAALAQEDWVSGEPGRRHRTQLDALAREAGFEPRVAYQSESYEVALSLVAAGMAVALIPRTACHPTPGVHVRRVRGAPARTLFAVTAPPAGRAPMVAPMVAALKDLARQ</sequence>
<evidence type="ECO:0000256" key="3">
    <source>
        <dbReference type="ARBA" id="ARBA00023125"/>
    </source>
</evidence>
<keyword evidence="4" id="KW-0804">Transcription</keyword>